<dbReference type="CDD" id="cd04301">
    <property type="entry name" value="NAT_SF"/>
    <property type="match status" value="1"/>
</dbReference>
<dbReference type="EMBL" id="JACVQF010000205">
    <property type="protein sequence ID" value="MBD0422063.1"/>
    <property type="molecule type" value="Genomic_DNA"/>
</dbReference>
<dbReference type="InterPro" id="IPR053144">
    <property type="entry name" value="Acetyltransferase_Butenolide"/>
</dbReference>
<dbReference type="SUPFAM" id="SSF55729">
    <property type="entry name" value="Acyl-CoA N-acyltransferases (Nat)"/>
    <property type="match status" value="1"/>
</dbReference>
<dbReference type="Pfam" id="PF13508">
    <property type="entry name" value="Acetyltransf_7"/>
    <property type="match status" value="1"/>
</dbReference>
<sequence length="164" mass="16999">MTSPNDSYELRAGVPSVEVFRRLRTDAGLSDKAPEAVAPALLNTWYGVVLHHEGEPIGMGRIIGDGGTAFQIVDICVHPAHQGRGLGTRIMAALTGELERRAPATAYVSLIADGPARFLYQKFGFADTAAHDSIGMFRVMGAGPGSGGSRAGARTGPAGGRPAG</sequence>
<dbReference type="AlphaFoldDB" id="A0A926QS60"/>
<dbReference type="RefSeq" id="WP_188183047.1">
    <property type="nucleotide sequence ID" value="NZ_JACVQF010000205.1"/>
</dbReference>
<feature type="region of interest" description="Disordered" evidence="1">
    <location>
        <begin position="145"/>
        <end position="164"/>
    </location>
</feature>
<dbReference type="PANTHER" id="PTHR43233">
    <property type="entry name" value="FAMILY N-ACETYLTRANSFERASE, PUTATIVE (AFU_ORTHOLOGUE AFUA_6G03350)-RELATED"/>
    <property type="match status" value="1"/>
</dbReference>
<reference evidence="3" key="1">
    <citation type="submission" date="2020-09" db="EMBL/GenBank/DDBJ databases">
        <title>Streptomyces grisecoloratus sp. nov., isolated from cotton soil.</title>
        <authorList>
            <person name="Xing L."/>
        </authorList>
    </citation>
    <scope>NUCLEOTIDE SEQUENCE</scope>
    <source>
        <strain evidence="3">TRM S81-3</strain>
    </source>
</reference>
<gene>
    <name evidence="3" type="ORF">H0H10_23390</name>
</gene>
<keyword evidence="4" id="KW-1185">Reference proteome</keyword>
<dbReference type="GO" id="GO:0016747">
    <property type="term" value="F:acyltransferase activity, transferring groups other than amino-acyl groups"/>
    <property type="evidence" value="ECO:0007669"/>
    <property type="project" value="InterPro"/>
</dbReference>
<evidence type="ECO:0000259" key="2">
    <source>
        <dbReference type="PROSITE" id="PS51186"/>
    </source>
</evidence>
<evidence type="ECO:0000313" key="3">
    <source>
        <dbReference type="EMBL" id="MBD0422063.1"/>
    </source>
</evidence>
<dbReference type="InterPro" id="IPR016181">
    <property type="entry name" value="Acyl_CoA_acyltransferase"/>
</dbReference>
<dbReference type="PANTHER" id="PTHR43233:SF1">
    <property type="entry name" value="FAMILY N-ACETYLTRANSFERASE, PUTATIVE (AFU_ORTHOLOGUE AFUA_6G03350)-RELATED"/>
    <property type="match status" value="1"/>
</dbReference>
<accession>A0A926QS60</accession>
<proteinExistence type="predicted"/>
<feature type="domain" description="N-acetyltransferase" evidence="2">
    <location>
        <begin position="8"/>
        <end position="141"/>
    </location>
</feature>
<evidence type="ECO:0000313" key="4">
    <source>
        <dbReference type="Proteomes" id="UP000621210"/>
    </source>
</evidence>
<protein>
    <submittedName>
        <fullName evidence="3">GNAT family N-acetyltransferase</fullName>
    </submittedName>
</protein>
<comment type="caution">
    <text evidence="3">The sequence shown here is derived from an EMBL/GenBank/DDBJ whole genome shotgun (WGS) entry which is preliminary data.</text>
</comment>
<name>A0A926QS60_9ACTN</name>
<dbReference type="InterPro" id="IPR000182">
    <property type="entry name" value="GNAT_dom"/>
</dbReference>
<dbReference type="PROSITE" id="PS51186">
    <property type="entry name" value="GNAT"/>
    <property type="match status" value="1"/>
</dbReference>
<organism evidence="3 4">
    <name type="scientific">Streptomyces griseicoloratus</name>
    <dbReference type="NCBI Taxonomy" id="2752516"/>
    <lineage>
        <taxon>Bacteria</taxon>
        <taxon>Bacillati</taxon>
        <taxon>Actinomycetota</taxon>
        <taxon>Actinomycetes</taxon>
        <taxon>Kitasatosporales</taxon>
        <taxon>Streptomycetaceae</taxon>
        <taxon>Streptomyces</taxon>
    </lineage>
</organism>
<dbReference type="Gene3D" id="3.40.630.30">
    <property type="match status" value="1"/>
</dbReference>
<reference evidence="3" key="2">
    <citation type="submission" date="2020-09" db="EMBL/GenBank/DDBJ databases">
        <authorList>
            <person name="Luo X."/>
        </authorList>
    </citation>
    <scope>NUCLEOTIDE SEQUENCE</scope>
    <source>
        <strain evidence="3">TRM S81-3</strain>
    </source>
</reference>
<dbReference type="Proteomes" id="UP000621210">
    <property type="component" value="Unassembled WGS sequence"/>
</dbReference>
<evidence type="ECO:0000256" key="1">
    <source>
        <dbReference type="SAM" id="MobiDB-lite"/>
    </source>
</evidence>